<dbReference type="Proteomes" id="UP000322283">
    <property type="component" value="Unassembled WGS sequence"/>
</dbReference>
<protein>
    <recommendedName>
        <fullName evidence="2">Cysteine-rich VLP domain-containing protein</fullName>
    </recommendedName>
</protein>
<evidence type="ECO:0000313" key="6">
    <source>
        <dbReference type="Proteomes" id="UP000322283"/>
    </source>
</evidence>
<evidence type="ECO:0000259" key="2">
    <source>
        <dbReference type="Pfam" id="PF14194"/>
    </source>
</evidence>
<reference evidence="4 6" key="2">
    <citation type="submission" date="2019-05" db="EMBL/GenBank/DDBJ databases">
        <title>Genome sequence of Moorella thermoacetica ATCC 33924.</title>
        <authorList>
            <person name="Poehlein A."/>
            <person name="Bengelsdorf F.R."/>
            <person name="Duerre P."/>
            <person name="Daniel R."/>
        </authorList>
    </citation>
    <scope>NUCLEOTIDE SEQUENCE [LARGE SCALE GENOMIC DNA]</scope>
    <source>
        <strain evidence="4 6">ATCC 33924</strain>
    </source>
</reference>
<dbReference type="EMBL" id="CP017019">
    <property type="protein sequence ID" value="AOQ23044.1"/>
    <property type="molecule type" value="Genomic_DNA"/>
</dbReference>
<feature type="region of interest" description="Disordered" evidence="1">
    <location>
        <begin position="106"/>
        <end position="169"/>
    </location>
</feature>
<reference evidence="3 5" key="1">
    <citation type="submission" date="2016-08" db="EMBL/GenBank/DDBJ databases">
        <title>Moorella thermoacetica DSM 103132.</title>
        <authorList>
            <person name="Jendresen C.B."/>
            <person name="Redl S.M."/>
            <person name="Jensen T.O."/>
            <person name="Nielsen A.T."/>
        </authorList>
    </citation>
    <scope>NUCLEOTIDE SEQUENCE [LARGE SCALE GENOMIC DNA]</scope>
    <source>
        <strain evidence="3 5">DSM 103132</strain>
    </source>
</reference>
<dbReference type="Pfam" id="PF14194">
    <property type="entry name" value="Cys_rich_VLP"/>
    <property type="match status" value="1"/>
</dbReference>
<sequence>MDALGFASRKYKLIHIPKKVNLITGDNTMHPNAITLPPEGFKPKIKKGYAWCPYCGQAHFFVWDAKLAYSRCPGCGIGAGEWHTRTCNNLWDPAVKDKFDAAVKDSGRRWERGGGDNDVPEAAKNRRGGKTPPASAAPVGGEDGGAASSVDGGGNDPPPEARGGVSSMLPKTTLEKVRALAARECVNFTAAWEDGRRNFCLARDGTCVFFGGRGSGCRWFEEGVLPLDRKLESEYRDARETARSPGREGGSS</sequence>
<dbReference type="RefSeq" id="WP_148871589.1">
    <property type="nucleotide sequence ID" value="NZ_CP017019.1"/>
</dbReference>
<evidence type="ECO:0000256" key="1">
    <source>
        <dbReference type="SAM" id="MobiDB-lite"/>
    </source>
</evidence>
<dbReference type="EMBL" id="VCDX01000013">
    <property type="protein sequence ID" value="TYL08989.1"/>
    <property type="molecule type" value="Genomic_DNA"/>
</dbReference>
<evidence type="ECO:0000313" key="4">
    <source>
        <dbReference type="EMBL" id="TYL08989.1"/>
    </source>
</evidence>
<feature type="domain" description="Cysteine-rich VLP" evidence="2">
    <location>
        <begin position="175"/>
        <end position="228"/>
    </location>
</feature>
<name>A0AAC9HFV6_NEOTH</name>
<dbReference type="Proteomes" id="UP000094598">
    <property type="component" value="Chromosome"/>
</dbReference>
<gene>
    <name evidence="3" type="ORF">Maut_00581</name>
    <name evidence="4" type="ORF">MTAT_26530</name>
</gene>
<dbReference type="AlphaFoldDB" id="A0AAC9HFV6"/>
<evidence type="ECO:0000313" key="3">
    <source>
        <dbReference type="EMBL" id="AOQ23044.1"/>
    </source>
</evidence>
<feature type="compositionally biased region" description="Basic and acidic residues" evidence="1">
    <location>
        <begin position="106"/>
        <end position="115"/>
    </location>
</feature>
<organism evidence="3 5">
    <name type="scientific">Neomoorella thermoacetica</name>
    <name type="common">Clostridium thermoaceticum</name>
    <dbReference type="NCBI Taxonomy" id="1525"/>
    <lineage>
        <taxon>Bacteria</taxon>
        <taxon>Bacillati</taxon>
        <taxon>Bacillota</taxon>
        <taxon>Clostridia</taxon>
        <taxon>Neomoorellales</taxon>
        <taxon>Neomoorellaceae</taxon>
        <taxon>Neomoorella</taxon>
    </lineage>
</organism>
<evidence type="ECO:0000313" key="5">
    <source>
        <dbReference type="Proteomes" id="UP000094598"/>
    </source>
</evidence>
<proteinExistence type="predicted"/>
<accession>A0AAC9HFV6</accession>
<dbReference type="InterPro" id="IPR025973">
    <property type="entry name" value="Cys_rich_VLP_dom"/>
</dbReference>
<keyword evidence="6" id="KW-1185">Reference proteome</keyword>